<keyword evidence="3 6" id="KW-0489">Methyltransferase</keyword>
<feature type="domain" description="THUMP" evidence="8">
    <location>
        <begin position="43"/>
        <end position="154"/>
    </location>
</feature>
<dbReference type="CDD" id="cd11715">
    <property type="entry name" value="THUMP_AdoMetMT"/>
    <property type="match status" value="1"/>
</dbReference>
<keyword evidence="4 6" id="KW-0808">Transferase</keyword>
<dbReference type="PROSITE" id="PS01261">
    <property type="entry name" value="UPF0020"/>
    <property type="match status" value="1"/>
</dbReference>
<dbReference type="InterPro" id="IPR004114">
    <property type="entry name" value="THUMP_dom"/>
</dbReference>
<keyword evidence="7" id="KW-0694">RNA-binding</keyword>
<evidence type="ECO:0000313" key="9">
    <source>
        <dbReference type="EMBL" id="SUO94334.1"/>
    </source>
</evidence>
<evidence type="ECO:0000256" key="2">
    <source>
        <dbReference type="ARBA" id="ARBA00022552"/>
    </source>
</evidence>
<evidence type="ECO:0000256" key="1">
    <source>
        <dbReference type="ARBA" id="ARBA00022490"/>
    </source>
</evidence>
<dbReference type="PROSITE" id="PS51165">
    <property type="entry name" value="THUMP"/>
    <property type="match status" value="1"/>
</dbReference>
<evidence type="ECO:0000256" key="3">
    <source>
        <dbReference type="ARBA" id="ARBA00022603"/>
    </source>
</evidence>
<dbReference type="AlphaFoldDB" id="A0A380MQ82"/>
<dbReference type="GO" id="GO:0005737">
    <property type="term" value="C:cytoplasm"/>
    <property type="evidence" value="ECO:0007669"/>
    <property type="project" value="UniProtKB-SubCell"/>
</dbReference>
<dbReference type="PANTHER" id="PTHR47313:SF1">
    <property type="entry name" value="RIBOSOMAL RNA LARGE SUBUNIT METHYLTRANSFERASE K_L"/>
    <property type="match status" value="1"/>
</dbReference>
<proteinExistence type="inferred from homology"/>
<comment type="catalytic activity">
    <reaction evidence="6">
        <text>guanosine(2445) in 23S rRNA + S-adenosyl-L-methionine = N(2)-methylguanosine(2445) in 23S rRNA + S-adenosyl-L-homocysteine + H(+)</text>
        <dbReference type="Rhea" id="RHEA:42740"/>
        <dbReference type="Rhea" id="RHEA-COMP:10215"/>
        <dbReference type="Rhea" id="RHEA-COMP:10216"/>
        <dbReference type="ChEBI" id="CHEBI:15378"/>
        <dbReference type="ChEBI" id="CHEBI:57856"/>
        <dbReference type="ChEBI" id="CHEBI:59789"/>
        <dbReference type="ChEBI" id="CHEBI:74269"/>
        <dbReference type="ChEBI" id="CHEBI:74481"/>
        <dbReference type="EC" id="2.1.1.173"/>
    </reaction>
</comment>
<keyword evidence="1 6" id="KW-0963">Cytoplasm</keyword>
<sequence>MKKIILPCAKGTEQLLVEEAQALGLESVKMAPGVVKGEGSLETVYRLCLWSRLASRVLLVLTEGEIQSPEDLYQLVYALPWDDHLSVDTTFSVRFSGQGQGINNTQFGGLKVKDAIVDQLRVVFRRRPDVNTVAPDISIDVHLRKGLVTVALDLSGGALHQRGYRQVQGIAPIKESLAAAVLYRAKWHQLAKQVDSLIDPMCGSGTLLIEGLLMAADIAPGLYRCQFGFEKWQSHRPATWQRLYQEALERKIVGLEQLKIKFYGFDQHAPVLRAARENLGCLQIDYPIHFERSDITVFSAQPAYGQSGLIVCNPPYGERLGELPELLPTYAALGRAFKTFPPQWQMAIIGSNETLLKRLKLRSEHQYQIFNGALESRIMLYQRDNQPEAVLKSASEENTETLSSPLLSENAQMFANRLRKNLSKLDKWAKKVLTTAYRIYDKDLPEYAVAIDRYADWILVQEYAPPKDIPVAKAEQRLMDVIQALPSCLSVNPKKIVLKTRERQAGKKQYKRLQQSDEKIIVTEGAAKFWVNLKDYLDTGLFLDHRSMRRRIFEEAKDKKVLNLFCYTASVSVQAALGGASYTTSVDLSQTYLDWAWENFDLNELSSRHRLERGDVMEWLVGGKDTYDLIFCDPPTFSNTKKTQRVFDVQQAHPTLIERCMKRLAPGGVLYFSNNYRGFKWDNTLNQRYQIEEISATTIDLDFKRHANIHRVWKIQHK</sequence>
<dbReference type="GO" id="GO:0003723">
    <property type="term" value="F:RNA binding"/>
    <property type="evidence" value="ECO:0007669"/>
    <property type="project" value="UniProtKB-UniRule"/>
</dbReference>
<evidence type="ECO:0000256" key="6">
    <source>
        <dbReference type="HAMAP-Rule" id="MF_01858"/>
    </source>
</evidence>
<dbReference type="Pfam" id="PF10672">
    <property type="entry name" value="Methyltrans_SAM"/>
    <property type="match status" value="1"/>
</dbReference>
<dbReference type="Gene3D" id="3.30.750.80">
    <property type="entry name" value="RNA methyltransferase domain (HRMD) like"/>
    <property type="match status" value="1"/>
</dbReference>
<evidence type="ECO:0000313" key="10">
    <source>
        <dbReference type="Proteomes" id="UP000254601"/>
    </source>
</evidence>
<dbReference type="InterPro" id="IPR000241">
    <property type="entry name" value="RlmKL-like_Mtase"/>
</dbReference>
<dbReference type="Pfam" id="PF22020">
    <property type="entry name" value="RlmL_1st"/>
    <property type="match status" value="1"/>
</dbReference>
<dbReference type="EC" id="2.1.1.173" evidence="6"/>
<keyword evidence="10" id="KW-1185">Reference proteome</keyword>
<dbReference type="GO" id="GO:0052915">
    <property type="term" value="F:23S rRNA (guanine(2445)-N(2))-methyltransferase activity"/>
    <property type="evidence" value="ECO:0007669"/>
    <property type="project" value="UniProtKB-UniRule"/>
</dbReference>
<dbReference type="PANTHER" id="PTHR47313">
    <property type="entry name" value="RIBOSOMAL RNA LARGE SUBUNIT METHYLTRANSFERASE K/L"/>
    <property type="match status" value="1"/>
</dbReference>
<comment type="catalytic activity">
    <reaction evidence="6">
        <text>guanosine(2069) in 23S rRNA + S-adenosyl-L-methionine = N(2)-methylguanosine(2069) in 23S rRNA + S-adenosyl-L-homocysteine + H(+)</text>
        <dbReference type="Rhea" id="RHEA:43772"/>
        <dbReference type="Rhea" id="RHEA-COMP:10688"/>
        <dbReference type="Rhea" id="RHEA-COMP:10689"/>
        <dbReference type="ChEBI" id="CHEBI:15378"/>
        <dbReference type="ChEBI" id="CHEBI:57856"/>
        <dbReference type="ChEBI" id="CHEBI:59789"/>
        <dbReference type="ChEBI" id="CHEBI:74269"/>
        <dbReference type="ChEBI" id="CHEBI:74481"/>
        <dbReference type="EC" id="2.1.1.264"/>
    </reaction>
</comment>
<dbReference type="SMART" id="SM00981">
    <property type="entry name" value="THUMP"/>
    <property type="match status" value="1"/>
</dbReference>
<dbReference type="NCBIfam" id="NF008748">
    <property type="entry name" value="PRK11783.1"/>
    <property type="match status" value="1"/>
</dbReference>
<protein>
    <recommendedName>
        <fullName evidence="6">Ribosomal RNA large subunit methyltransferase K/L</fullName>
    </recommendedName>
    <domain>
        <recommendedName>
            <fullName evidence="6">23S rRNA m2G2445 methyltransferase</fullName>
            <ecNumber evidence="6">2.1.1.173</ecNumber>
        </recommendedName>
        <alternativeName>
            <fullName evidence="6">rRNA (guanine-N(2)-)-methyltransferase RlmL</fullName>
        </alternativeName>
    </domain>
    <domain>
        <recommendedName>
            <fullName evidence="6">23S rRNA m7G2069 methyltransferase</fullName>
            <ecNumber evidence="6">2.1.1.264</ecNumber>
        </recommendedName>
        <alternativeName>
            <fullName evidence="6">rRNA (guanine-N(7)-)-methyltransferase RlmK</fullName>
        </alternativeName>
    </domain>
</protein>
<dbReference type="InterPro" id="IPR029063">
    <property type="entry name" value="SAM-dependent_MTases_sf"/>
</dbReference>
<comment type="function">
    <text evidence="6">Specifically methylates the guanine in position 2445 (m2G2445) and the guanine in position 2069 (m7G2069) of 23S rRNA.</text>
</comment>
<dbReference type="Gene3D" id="3.30.2130.30">
    <property type="match status" value="1"/>
</dbReference>
<dbReference type="EC" id="2.1.1.264" evidence="6"/>
<dbReference type="PROSITE" id="PS00092">
    <property type="entry name" value="N6_MTASE"/>
    <property type="match status" value="1"/>
</dbReference>
<keyword evidence="2 6" id="KW-0698">rRNA processing</keyword>
<dbReference type="InterPro" id="IPR053943">
    <property type="entry name" value="RlmKL-like_Mtase_CS"/>
</dbReference>
<comment type="similarity">
    <text evidence="6">Belongs to the methyltransferase superfamily. RlmKL family.</text>
</comment>
<dbReference type="InterPro" id="IPR017244">
    <property type="entry name" value="23SrRNA_methyltr_KL"/>
</dbReference>
<organism evidence="9 10">
    <name type="scientific">Suttonella ornithocola</name>
    <dbReference type="NCBI Taxonomy" id="279832"/>
    <lineage>
        <taxon>Bacteria</taxon>
        <taxon>Pseudomonadati</taxon>
        <taxon>Pseudomonadota</taxon>
        <taxon>Gammaproteobacteria</taxon>
        <taxon>Cardiobacteriales</taxon>
        <taxon>Cardiobacteriaceae</taxon>
        <taxon>Suttonella</taxon>
    </lineage>
</organism>
<evidence type="ECO:0000256" key="4">
    <source>
        <dbReference type="ARBA" id="ARBA00022679"/>
    </source>
</evidence>
<dbReference type="EMBL" id="UHIC01000001">
    <property type="protein sequence ID" value="SUO94334.1"/>
    <property type="molecule type" value="Genomic_DNA"/>
</dbReference>
<dbReference type="Pfam" id="PF01170">
    <property type="entry name" value="UPF0020"/>
    <property type="match status" value="1"/>
</dbReference>
<evidence type="ECO:0000256" key="5">
    <source>
        <dbReference type="ARBA" id="ARBA00022691"/>
    </source>
</evidence>
<dbReference type="Pfam" id="PF02926">
    <property type="entry name" value="THUMP"/>
    <property type="match status" value="1"/>
</dbReference>
<reference evidence="9 10" key="1">
    <citation type="submission" date="2018-06" db="EMBL/GenBank/DDBJ databases">
        <authorList>
            <consortium name="Pathogen Informatics"/>
            <person name="Doyle S."/>
        </authorList>
    </citation>
    <scope>NUCLEOTIDE SEQUENCE [LARGE SCALE GENOMIC DNA]</scope>
    <source>
        <strain evidence="9 10">NCTC13337</strain>
    </source>
</reference>
<dbReference type="GO" id="GO:0070043">
    <property type="term" value="F:rRNA (guanine-N7-)-methyltransferase activity"/>
    <property type="evidence" value="ECO:0007669"/>
    <property type="project" value="UniProtKB-UniRule"/>
</dbReference>
<dbReference type="InterPro" id="IPR054170">
    <property type="entry name" value="RlmL_1st"/>
</dbReference>
<dbReference type="InterPro" id="IPR002052">
    <property type="entry name" value="DNA_methylase_N6_adenine_CS"/>
</dbReference>
<keyword evidence="5 6" id="KW-0949">S-adenosyl-L-methionine</keyword>
<comment type="subcellular location">
    <subcellularLocation>
        <location evidence="6">Cytoplasm</location>
    </subcellularLocation>
</comment>
<dbReference type="HAMAP" id="MF_01858">
    <property type="entry name" value="23SrRNA_methyltr_KL"/>
    <property type="match status" value="1"/>
</dbReference>
<evidence type="ECO:0000256" key="7">
    <source>
        <dbReference type="PROSITE-ProRule" id="PRU00529"/>
    </source>
</evidence>
<dbReference type="CDD" id="cd02440">
    <property type="entry name" value="AdoMet_MTases"/>
    <property type="match status" value="1"/>
</dbReference>
<dbReference type="PIRSF" id="PIRSF037618">
    <property type="entry name" value="RNA_Mtase_bacteria_prd"/>
    <property type="match status" value="1"/>
</dbReference>
<name>A0A380MQ82_9GAMM</name>
<evidence type="ECO:0000259" key="8">
    <source>
        <dbReference type="PROSITE" id="PS51165"/>
    </source>
</evidence>
<dbReference type="SUPFAM" id="SSF53335">
    <property type="entry name" value="S-adenosyl-L-methionine-dependent methyltransferases"/>
    <property type="match status" value="2"/>
</dbReference>
<dbReference type="InterPro" id="IPR019614">
    <property type="entry name" value="SAM-dep_methyl-trfase"/>
</dbReference>
<gene>
    <name evidence="6 9" type="primary">rlmL</name>
    <name evidence="9" type="ORF">NCTC13337_00676</name>
</gene>
<accession>A0A380MQ82</accession>
<dbReference type="Gene3D" id="3.40.50.150">
    <property type="entry name" value="Vaccinia Virus protein VP39"/>
    <property type="match status" value="2"/>
</dbReference>
<dbReference type="Proteomes" id="UP000254601">
    <property type="component" value="Unassembled WGS sequence"/>
</dbReference>